<name>A0A0N7MVL3_9BACT</name>
<organism evidence="1 2">
    <name type="scientific">Candidatus Chryseopegocella kryptomonas</name>
    <dbReference type="NCBI Taxonomy" id="1633643"/>
    <lineage>
        <taxon>Bacteria</taxon>
        <taxon>Pseudomonadati</taxon>
        <taxon>Candidatus Kryptoniota</taxon>
        <taxon>Candidatus Chryseopegocella</taxon>
    </lineage>
</organism>
<dbReference type="AlphaFoldDB" id="A0A0N7MVL3"/>
<reference evidence="2" key="1">
    <citation type="submission" date="2015-11" db="EMBL/GenBank/DDBJ databases">
        <authorList>
            <person name="Varghese N."/>
        </authorList>
    </citation>
    <scope>NUCLEOTIDE SEQUENCE [LARGE SCALE GENOMIC DNA]</scope>
    <source>
        <strain evidence="2">JGI-23</strain>
    </source>
</reference>
<proteinExistence type="predicted"/>
<sequence length="265" mass="31491">MAKKKAMSSEKASYVKRKGHEDAREFAEALGIGKEFRSDPKAKKDVIDLQGYSYSVKSGEKKWQMFLYGESRFKEDFTFQAMDGLGEIFLGCINSFPEDRDEYLKNKMIYKQELQKWMRKLCEKLKDKKILRAFLDKAIFNSGEVDFLVIKDEDLFHVFWGKDVVKILSDNIQVENSKARRKGEFDAQKVVFKYKEKTIGEIEMRNDSDIHYREVKFWMAKRLTFSLLKEKIKLNRDLNDRVILYGSAIKKLKNFKTKFKRTWRE</sequence>
<protein>
    <submittedName>
        <fullName evidence="1">Uncharacterized protein</fullName>
    </submittedName>
</protein>
<keyword evidence="2" id="KW-1185">Reference proteome</keyword>
<accession>A0A0N7MVL3</accession>
<evidence type="ECO:0000313" key="1">
    <source>
        <dbReference type="EMBL" id="CUS96163.1"/>
    </source>
</evidence>
<dbReference type="RefSeq" id="WP_092346704.1">
    <property type="nucleotide sequence ID" value="NZ_CZVW01000001.1"/>
</dbReference>
<dbReference type="EMBL" id="CZVW01000001">
    <property type="protein sequence ID" value="CUS96163.1"/>
    <property type="molecule type" value="Genomic_DNA"/>
</dbReference>
<dbReference type="OrthoDB" id="9826645at2"/>
<evidence type="ECO:0000313" key="2">
    <source>
        <dbReference type="Proteomes" id="UP000199197"/>
    </source>
</evidence>
<gene>
    <name evidence="1" type="ORF">JGI23_00072</name>
</gene>
<dbReference type="Proteomes" id="UP000199197">
    <property type="component" value="Unassembled WGS sequence"/>
</dbReference>